<dbReference type="Pfam" id="PF13577">
    <property type="entry name" value="SnoaL_4"/>
    <property type="match status" value="1"/>
</dbReference>
<sequence length="182" mass="20267">MICLVNHWTVRLAGPKREPSDIRKGIIMPSEVSLEQFADRFALRDLVDAYAHRADVRDFKGQAALYAENGRVAVYTADPSTNEPAQVLTGRDEIESGITATLQDFEQTFHFNGQSTVLTLSGDQATGESYCIAHMVTNAAGERTLTAMTIRYRDTFTRVDGRWLFAERLLLIGVTEQRPLAA</sequence>
<gene>
    <name evidence="2" type="ORF">C7C45_25315</name>
</gene>
<organism evidence="2 3">
    <name type="scientific">Micromonospora arborensis</name>
    <dbReference type="NCBI Taxonomy" id="2116518"/>
    <lineage>
        <taxon>Bacteria</taxon>
        <taxon>Bacillati</taxon>
        <taxon>Actinomycetota</taxon>
        <taxon>Actinomycetes</taxon>
        <taxon>Micromonosporales</taxon>
        <taxon>Micromonosporaceae</taxon>
        <taxon>Micromonospora</taxon>
    </lineage>
</organism>
<dbReference type="Gene3D" id="3.10.450.50">
    <property type="match status" value="1"/>
</dbReference>
<dbReference type="SUPFAM" id="SSF54427">
    <property type="entry name" value="NTF2-like"/>
    <property type="match status" value="1"/>
</dbReference>
<feature type="domain" description="SnoaL-like" evidence="1">
    <location>
        <begin position="37"/>
        <end position="168"/>
    </location>
</feature>
<dbReference type="AlphaFoldDB" id="A0A318NDW1"/>
<name>A0A318NDW1_9ACTN</name>
<dbReference type="InterPro" id="IPR037401">
    <property type="entry name" value="SnoaL-like"/>
</dbReference>
<evidence type="ECO:0000313" key="3">
    <source>
        <dbReference type="Proteomes" id="UP000248333"/>
    </source>
</evidence>
<dbReference type="Proteomes" id="UP000248333">
    <property type="component" value="Unassembled WGS sequence"/>
</dbReference>
<dbReference type="CDD" id="cd00531">
    <property type="entry name" value="NTF2_like"/>
    <property type="match status" value="1"/>
</dbReference>
<accession>A0A318NDW1</accession>
<evidence type="ECO:0000313" key="2">
    <source>
        <dbReference type="EMBL" id="PYC66313.1"/>
    </source>
</evidence>
<keyword evidence="3" id="KW-1185">Reference proteome</keyword>
<protein>
    <submittedName>
        <fullName evidence="2">Nuclear transport factor 2 family protein</fullName>
    </submittedName>
</protein>
<comment type="caution">
    <text evidence="2">The sequence shown here is derived from an EMBL/GenBank/DDBJ whole genome shotgun (WGS) entry which is preliminary data.</text>
</comment>
<dbReference type="EMBL" id="PYBV01000035">
    <property type="protein sequence ID" value="PYC66313.1"/>
    <property type="molecule type" value="Genomic_DNA"/>
</dbReference>
<reference evidence="2 3" key="1">
    <citation type="submission" date="2018-03" db="EMBL/GenBank/DDBJ databases">
        <title>Bioinformatic expansion and discovery of thiopeptide antibiotics.</title>
        <authorList>
            <person name="Schwalen C.J."/>
            <person name="Hudson G.A."/>
            <person name="Mitchell D.A."/>
        </authorList>
    </citation>
    <scope>NUCLEOTIDE SEQUENCE [LARGE SCALE GENOMIC DNA]</scope>
    <source>
        <strain evidence="2 3">NRRL 8041</strain>
    </source>
</reference>
<proteinExistence type="predicted"/>
<evidence type="ECO:0000259" key="1">
    <source>
        <dbReference type="Pfam" id="PF13577"/>
    </source>
</evidence>
<dbReference type="InterPro" id="IPR032710">
    <property type="entry name" value="NTF2-like_dom_sf"/>
</dbReference>